<dbReference type="PROSITE" id="PS50109">
    <property type="entry name" value="HIS_KIN"/>
    <property type="match status" value="1"/>
</dbReference>
<dbReference type="GO" id="GO:0043565">
    <property type="term" value="F:sequence-specific DNA binding"/>
    <property type="evidence" value="ECO:0007669"/>
    <property type="project" value="InterPro"/>
</dbReference>
<dbReference type="SUPFAM" id="SSF47384">
    <property type="entry name" value="Homodimeric domain of signal transducing histidine kinase"/>
    <property type="match status" value="1"/>
</dbReference>
<dbReference type="SUPFAM" id="SSF52172">
    <property type="entry name" value="CheY-like"/>
    <property type="match status" value="1"/>
</dbReference>
<keyword evidence="13" id="KW-0472">Membrane</keyword>
<evidence type="ECO:0000256" key="6">
    <source>
        <dbReference type="ARBA" id="ARBA00022777"/>
    </source>
</evidence>
<reference evidence="17 18" key="1">
    <citation type="submission" date="2020-01" db="EMBL/GenBank/DDBJ databases">
        <title>Bacteria diversity of Porities sp.</title>
        <authorList>
            <person name="Wang G."/>
        </authorList>
    </citation>
    <scope>NUCLEOTIDE SEQUENCE [LARGE SCALE GENOMIC DNA]</scope>
    <source>
        <strain evidence="17 18">R33</strain>
    </source>
</reference>
<keyword evidence="18" id="KW-1185">Reference proteome</keyword>
<dbReference type="Pfam" id="PF00072">
    <property type="entry name" value="Response_reg"/>
    <property type="match status" value="1"/>
</dbReference>
<dbReference type="InterPro" id="IPR018062">
    <property type="entry name" value="HTH_AraC-typ_CS"/>
</dbReference>
<dbReference type="PROSITE" id="PS50110">
    <property type="entry name" value="RESPONSE_REGULATORY"/>
    <property type="match status" value="1"/>
</dbReference>
<dbReference type="FunFam" id="1.10.287.130:FF:000045">
    <property type="entry name" value="Two-component system sensor histidine kinase/response regulator"/>
    <property type="match status" value="1"/>
</dbReference>
<dbReference type="CDD" id="cd00082">
    <property type="entry name" value="HisKA"/>
    <property type="match status" value="1"/>
</dbReference>
<dbReference type="FunFam" id="3.30.565.10:FF:000037">
    <property type="entry name" value="Hybrid sensor histidine kinase/response regulator"/>
    <property type="match status" value="1"/>
</dbReference>
<dbReference type="InterPro" id="IPR018060">
    <property type="entry name" value="HTH_AraC"/>
</dbReference>
<dbReference type="Gene3D" id="2.60.40.10">
    <property type="entry name" value="Immunoglobulins"/>
    <property type="match status" value="1"/>
</dbReference>
<evidence type="ECO:0000256" key="11">
    <source>
        <dbReference type="ARBA" id="ARBA00023163"/>
    </source>
</evidence>
<dbReference type="SMART" id="SM00387">
    <property type="entry name" value="HATPase_c"/>
    <property type="match status" value="1"/>
</dbReference>
<feature type="domain" description="Response regulatory" evidence="16">
    <location>
        <begin position="1101"/>
        <end position="1216"/>
    </location>
</feature>
<keyword evidence="11" id="KW-0804">Transcription</keyword>
<dbReference type="InterPro" id="IPR036097">
    <property type="entry name" value="HisK_dim/P_sf"/>
</dbReference>
<evidence type="ECO:0000313" key="18">
    <source>
        <dbReference type="Proteomes" id="UP000475249"/>
    </source>
</evidence>
<dbReference type="InterPro" id="IPR013783">
    <property type="entry name" value="Ig-like_fold"/>
</dbReference>
<dbReference type="InterPro" id="IPR011123">
    <property type="entry name" value="Y_Y_Y"/>
</dbReference>
<evidence type="ECO:0000256" key="2">
    <source>
        <dbReference type="ARBA" id="ARBA00012438"/>
    </source>
</evidence>
<dbReference type="Gene3D" id="1.10.10.60">
    <property type="entry name" value="Homeodomain-like"/>
    <property type="match status" value="1"/>
</dbReference>
<dbReference type="InterPro" id="IPR036322">
    <property type="entry name" value="WD40_repeat_dom_sf"/>
</dbReference>
<dbReference type="GO" id="GO:0005524">
    <property type="term" value="F:ATP binding"/>
    <property type="evidence" value="ECO:0007669"/>
    <property type="project" value="UniProtKB-KW"/>
</dbReference>
<keyword evidence="9" id="KW-0805">Transcription regulation</keyword>
<dbReference type="Pfam" id="PF02518">
    <property type="entry name" value="HATPase_c"/>
    <property type="match status" value="1"/>
</dbReference>
<dbReference type="SUPFAM" id="SSF46689">
    <property type="entry name" value="Homeodomain-like"/>
    <property type="match status" value="1"/>
</dbReference>
<keyword evidence="4" id="KW-0808">Transferase</keyword>
<dbReference type="SUPFAM" id="SSF101898">
    <property type="entry name" value="NHL repeat"/>
    <property type="match status" value="1"/>
</dbReference>
<keyword evidence="5" id="KW-0547">Nucleotide-binding</keyword>
<organism evidence="17 18">
    <name type="scientific">Poritiphilus flavus</name>
    <dbReference type="NCBI Taxonomy" id="2697053"/>
    <lineage>
        <taxon>Bacteria</taxon>
        <taxon>Pseudomonadati</taxon>
        <taxon>Bacteroidota</taxon>
        <taxon>Flavobacteriia</taxon>
        <taxon>Flavobacteriales</taxon>
        <taxon>Flavobacteriaceae</taxon>
        <taxon>Poritiphilus</taxon>
    </lineage>
</organism>
<evidence type="ECO:0000256" key="10">
    <source>
        <dbReference type="ARBA" id="ARBA00023125"/>
    </source>
</evidence>
<dbReference type="Gene3D" id="3.40.50.2300">
    <property type="match status" value="1"/>
</dbReference>
<dbReference type="Pfam" id="PF07495">
    <property type="entry name" value="Y_Y_Y"/>
    <property type="match status" value="1"/>
</dbReference>
<accession>A0A6L9EEI1</accession>
<keyword evidence="7" id="KW-0067">ATP-binding</keyword>
<evidence type="ECO:0000256" key="3">
    <source>
        <dbReference type="ARBA" id="ARBA00022553"/>
    </source>
</evidence>
<dbReference type="InterPro" id="IPR015943">
    <property type="entry name" value="WD40/YVTN_repeat-like_dom_sf"/>
</dbReference>
<evidence type="ECO:0000256" key="13">
    <source>
        <dbReference type="SAM" id="Phobius"/>
    </source>
</evidence>
<dbReference type="PRINTS" id="PR00344">
    <property type="entry name" value="BCTRLSENSOR"/>
</dbReference>
<dbReference type="PANTHER" id="PTHR43547:SF2">
    <property type="entry name" value="HYBRID SIGNAL TRANSDUCTION HISTIDINE KINASE C"/>
    <property type="match status" value="1"/>
</dbReference>
<comment type="caution">
    <text evidence="17">The sequence shown here is derived from an EMBL/GenBank/DDBJ whole genome shotgun (WGS) entry which is preliminary data.</text>
</comment>
<dbReference type="InterPro" id="IPR003594">
    <property type="entry name" value="HATPase_dom"/>
</dbReference>
<keyword evidence="13" id="KW-0812">Transmembrane</keyword>
<dbReference type="RefSeq" id="WP_161436038.1">
    <property type="nucleotide sequence ID" value="NZ_WXYO01000006.1"/>
</dbReference>
<dbReference type="PROSITE" id="PS00041">
    <property type="entry name" value="HTH_ARAC_FAMILY_1"/>
    <property type="match status" value="1"/>
</dbReference>
<evidence type="ECO:0000256" key="4">
    <source>
        <dbReference type="ARBA" id="ARBA00022679"/>
    </source>
</evidence>
<evidence type="ECO:0000259" key="16">
    <source>
        <dbReference type="PROSITE" id="PS50110"/>
    </source>
</evidence>
<evidence type="ECO:0000259" key="15">
    <source>
        <dbReference type="PROSITE" id="PS50109"/>
    </source>
</evidence>
<evidence type="ECO:0000256" key="9">
    <source>
        <dbReference type="ARBA" id="ARBA00023015"/>
    </source>
</evidence>
<dbReference type="EC" id="2.7.13.3" evidence="2"/>
<dbReference type="SMART" id="SM00448">
    <property type="entry name" value="REC"/>
    <property type="match status" value="1"/>
</dbReference>
<evidence type="ECO:0000256" key="8">
    <source>
        <dbReference type="ARBA" id="ARBA00023012"/>
    </source>
</evidence>
<dbReference type="InterPro" id="IPR001789">
    <property type="entry name" value="Sig_transdc_resp-reg_receiver"/>
</dbReference>
<dbReference type="PROSITE" id="PS01124">
    <property type="entry name" value="HTH_ARAC_FAMILY_2"/>
    <property type="match status" value="1"/>
</dbReference>
<name>A0A6L9EEI1_9FLAO</name>
<evidence type="ECO:0000256" key="5">
    <source>
        <dbReference type="ARBA" id="ARBA00022741"/>
    </source>
</evidence>
<feature type="domain" description="Histidine kinase" evidence="15">
    <location>
        <begin position="843"/>
        <end position="1064"/>
    </location>
</feature>
<gene>
    <name evidence="17" type="ORF">GTQ38_13335</name>
</gene>
<feature type="modified residue" description="4-aspartylphosphate" evidence="12">
    <location>
        <position position="1149"/>
    </location>
</feature>
<dbReference type="EMBL" id="WXYO01000006">
    <property type="protein sequence ID" value="NAS12992.1"/>
    <property type="molecule type" value="Genomic_DNA"/>
</dbReference>
<dbReference type="Pfam" id="PF12833">
    <property type="entry name" value="HTH_18"/>
    <property type="match status" value="1"/>
</dbReference>
<dbReference type="InterPro" id="IPR003661">
    <property type="entry name" value="HisK_dim/P_dom"/>
</dbReference>
<dbReference type="InterPro" id="IPR011006">
    <property type="entry name" value="CheY-like_superfamily"/>
</dbReference>
<dbReference type="InterPro" id="IPR011110">
    <property type="entry name" value="Reg_prop"/>
</dbReference>
<evidence type="ECO:0000256" key="1">
    <source>
        <dbReference type="ARBA" id="ARBA00000085"/>
    </source>
</evidence>
<dbReference type="InterPro" id="IPR036890">
    <property type="entry name" value="HATPase_C_sf"/>
</dbReference>
<feature type="domain" description="HTH araC/xylS-type" evidence="14">
    <location>
        <begin position="1248"/>
        <end position="1347"/>
    </location>
</feature>
<dbReference type="SUPFAM" id="SSF63829">
    <property type="entry name" value="Calcium-dependent phosphotriesterase"/>
    <property type="match status" value="1"/>
</dbReference>
<evidence type="ECO:0000256" key="7">
    <source>
        <dbReference type="ARBA" id="ARBA00022840"/>
    </source>
</evidence>
<dbReference type="Pfam" id="PF07494">
    <property type="entry name" value="Reg_prop"/>
    <property type="match status" value="4"/>
</dbReference>
<proteinExistence type="predicted"/>
<comment type="catalytic activity">
    <reaction evidence="1">
        <text>ATP + protein L-histidine = ADP + protein N-phospho-L-histidine.</text>
        <dbReference type="EC" id="2.7.13.3"/>
    </reaction>
</comment>
<keyword evidence="10" id="KW-0238">DNA-binding</keyword>
<keyword evidence="6" id="KW-0418">Kinase</keyword>
<dbReference type="PANTHER" id="PTHR43547">
    <property type="entry name" value="TWO-COMPONENT HISTIDINE KINASE"/>
    <property type="match status" value="1"/>
</dbReference>
<dbReference type="InterPro" id="IPR004358">
    <property type="entry name" value="Sig_transdc_His_kin-like_C"/>
</dbReference>
<dbReference type="GO" id="GO:0000155">
    <property type="term" value="F:phosphorelay sensor kinase activity"/>
    <property type="evidence" value="ECO:0007669"/>
    <property type="project" value="InterPro"/>
</dbReference>
<dbReference type="SMART" id="SM00342">
    <property type="entry name" value="HTH_ARAC"/>
    <property type="match status" value="1"/>
</dbReference>
<dbReference type="CDD" id="cd17574">
    <property type="entry name" value="REC_OmpR"/>
    <property type="match status" value="1"/>
</dbReference>
<keyword evidence="8" id="KW-0902">Two-component regulatory system</keyword>
<dbReference type="Gene3D" id="1.10.287.130">
    <property type="match status" value="1"/>
</dbReference>
<sequence length="1351" mass="155105">MYYHDLIFKTLFVWLCCSPFIHGQDIKFEHYNDNDGLSHNSVRHIVQDNNGFLWLGTFSGLNRFDGYRFTPYLYSFSKESGLNNNDITALEFDSDNDHLWIATRNGLTLLDLQNHSFRTFLPEQGNENSLQDSEIRSVLVDSQKRIWVGTKTKGLFRYHVEKDIFSRVEIEDFEYVKELFEDKNGHIWVSTYGKRSIAKLIVDDAGNINQIQHYTLSVPNSQEQNPYVNFIYQDHKSDLFIGTRNGLYKFDIETNQFVNLYIEDRTMRDQLGPYFLSVARSPEGRYWVGTLGGLLTCDRLEDIPEGNFDWYYTVLSDDTSIVDNLVSALYFDASGILWIGTEDGLDKYDPYKNQFRLNKDISSHINNQLPRIRGFSKTFDGKLIVATRHNGLFLMHKDSIMTLFRKDYDIASIYSKDGKIFYCGLWDGKILVYNYSNGDYEIIDVGFKMSPVLAFEKFSENQLMIGSFGEGAIVLDVKKRTPIHEVGRLLPDRSINKIVSDRLQKLLWFATEKGVASYNILTGDIKNYVADKKKKNPLPHENVSDIILDAQNTLWAATRLGLSKYDPGSDDFLALQEPGELAGKWVTDMVLDANGLLWLNMNNSIAKFDAGSDIVNIYNTNSGNRLDVFSSSGFYHIEGSNIYLGGKNGVIYFSPYTLQENKKSPKPFISEFKVQNRTVYPGVEINNQEFGMTDFNYGKEVSLNHNNRNFSLQFSSPAFSNERLNKYKYKLEGFDEDWITVNSNSRTVQYTNLYPGSYNFKLVASNSNGYWSEEASYKIDIRSPFWLTTKALLIFLFVLAIAIFFIRREIKNRLRLRQALLMEKIKQDRIEKLNNEKFRFFTNISHELRTPLTLILGPAKDLLKQSKELNNEYLGSRSELIYQNASRLLKLVNQILDFRKAQAGELNLKVSQIDILQQCKSVFDSFKDWATSKNISLNFNCEYDTISGWMDKDKLDKILYNLLSNAIKFTNTNGSVDLFVGLNDDDADHLVLEVSDNGIGIPDAAQKSIFSRFFQARNSKENNTGSGIGLSLVKSLVDVHNGKIELQSNPENGTVFTVRLPIKKRFFKVSEISSLSVKRKALPKELHKKKIVPKTTHVKENILLIEDNAELRDYVDEYLSEFYRVYSAENGKEGLLLCRQVKPILCVADIMMPVMDGLQFCQELKKDATISHIPVILLTARSENEDKVRGFNVGADGYLVKPFDPSLLYTRIVNIINSRKELKAKFSGEAESEFSLLTHSPIDEEFMEKVTHLIDDNIAENNLTTSYLCRELGMSSSKLYRKIKELTDLAPNEFIRTVRLKKGATLLKSRRYNVSEVAVLVGFNDPLYFSRCFRKQFGYPPSQLIKNEIKV</sequence>
<dbReference type="Gene3D" id="3.30.565.10">
    <property type="entry name" value="Histidine kinase-like ATPase, C-terminal domain"/>
    <property type="match status" value="1"/>
</dbReference>
<dbReference type="GO" id="GO:0003700">
    <property type="term" value="F:DNA-binding transcription factor activity"/>
    <property type="evidence" value="ECO:0007669"/>
    <property type="project" value="InterPro"/>
</dbReference>
<evidence type="ECO:0000313" key="17">
    <source>
        <dbReference type="EMBL" id="NAS12992.1"/>
    </source>
</evidence>
<dbReference type="Pfam" id="PF00512">
    <property type="entry name" value="HisKA"/>
    <property type="match status" value="1"/>
</dbReference>
<evidence type="ECO:0000256" key="12">
    <source>
        <dbReference type="PROSITE-ProRule" id="PRU00169"/>
    </source>
</evidence>
<protein>
    <recommendedName>
        <fullName evidence="2">histidine kinase</fullName>
        <ecNumber evidence="2">2.7.13.3</ecNumber>
    </recommendedName>
</protein>
<evidence type="ECO:0000259" key="14">
    <source>
        <dbReference type="PROSITE" id="PS01124"/>
    </source>
</evidence>
<feature type="transmembrane region" description="Helical" evidence="13">
    <location>
        <begin position="785"/>
        <end position="806"/>
    </location>
</feature>
<dbReference type="Proteomes" id="UP000475249">
    <property type="component" value="Unassembled WGS sequence"/>
</dbReference>
<keyword evidence="3 12" id="KW-0597">Phosphoprotein</keyword>
<dbReference type="Gene3D" id="2.130.10.10">
    <property type="entry name" value="YVTN repeat-like/Quinoprotein amine dehydrogenase"/>
    <property type="match status" value="3"/>
</dbReference>
<dbReference type="SUPFAM" id="SSF55874">
    <property type="entry name" value="ATPase domain of HSP90 chaperone/DNA topoisomerase II/histidine kinase"/>
    <property type="match status" value="1"/>
</dbReference>
<dbReference type="SUPFAM" id="SSF50978">
    <property type="entry name" value="WD40 repeat-like"/>
    <property type="match status" value="1"/>
</dbReference>
<dbReference type="InterPro" id="IPR005467">
    <property type="entry name" value="His_kinase_dom"/>
</dbReference>
<dbReference type="SMART" id="SM00388">
    <property type="entry name" value="HisKA"/>
    <property type="match status" value="1"/>
</dbReference>
<dbReference type="InterPro" id="IPR009057">
    <property type="entry name" value="Homeodomain-like_sf"/>
</dbReference>
<keyword evidence="13" id="KW-1133">Transmembrane helix</keyword>